<comment type="caution">
    <text evidence="3">The sequence shown here is derived from an EMBL/GenBank/DDBJ whole genome shotgun (WGS) entry which is preliminary data.</text>
</comment>
<protein>
    <recommendedName>
        <fullName evidence="2">Globin domain-containing protein</fullName>
    </recommendedName>
</protein>
<keyword evidence="1" id="KW-0479">Metal-binding</keyword>
<dbReference type="InterPro" id="IPR044399">
    <property type="entry name" value="Mb-like_M"/>
</dbReference>
<dbReference type="Proteomes" id="UP001303046">
    <property type="component" value="Unassembled WGS sequence"/>
</dbReference>
<dbReference type="PROSITE" id="PS01033">
    <property type="entry name" value="GLOBIN"/>
    <property type="match status" value="1"/>
</dbReference>
<reference evidence="3 4" key="1">
    <citation type="submission" date="2023-08" db="EMBL/GenBank/DDBJ databases">
        <title>A Necator americanus chromosomal reference genome.</title>
        <authorList>
            <person name="Ilik V."/>
            <person name="Petrzelkova K.J."/>
            <person name="Pardy F."/>
            <person name="Fuh T."/>
            <person name="Niatou-Singa F.S."/>
            <person name="Gouil Q."/>
            <person name="Baker L."/>
            <person name="Ritchie M.E."/>
            <person name="Jex A.R."/>
            <person name="Gazzola D."/>
            <person name="Li H."/>
            <person name="Toshio Fujiwara R."/>
            <person name="Zhan B."/>
            <person name="Aroian R.V."/>
            <person name="Pafco B."/>
            <person name="Schwarz E.M."/>
        </authorList>
    </citation>
    <scope>NUCLEOTIDE SEQUENCE [LARGE SCALE GENOMIC DNA]</scope>
    <source>
        <strain evidence="3 4">Aroian</strain>
        <tissue evidence="3">Whole animal</tissue>
    </source>
</reference>
<dbReference type="SUPFAM" id="SSF46458">
    <property type="entry name" value="Globin-like"/>
    <property type="match status" value="1"/>
</dbReference>
<name>A0ABR1E8F4_NECAM</name>
<dbReference type="InterPro" id="IPR000971">
    <property type="entry name" value="Globin"/>
</dbReference>
<dbReference type="EMBL" id="JAVFWL010000005">
    <property type="protein sequence ID" value="KAK6758975.1"/>
    <property type="molecule type" value="Genomic_DNA"/>
</dbReference>
<keyword evidence="1" id="KW-0561">Oxygen transport</keyword>
<keyword evidence="1" id="KW-0408">Iron</keyword>
<dbReference type="CDD" id="cd01040">
    <property type="entry name" value="Mb-like"/>
    <property type="match status" value="1"/>
</dbReference>
<evidence type="ECO:0000256" key="1">
    <source>
        <dbReference type="RuleBase" id="RU000356"/>
    </source>
</evidence>
<proteinExistence type="inferred from homology"/>
<sequence length="222" mass="25280">MAETENSLPINSERWEIDYGDSTVKEPYRSQFPTFQNLSDHKVMAFSLRTAAPFAVLLIACFAAVPTSAMSDADVKKHTMASLATVPVDKDHHGKEFYKYFLTNHPENRKYFKGAENFNANDIQNSERFDKQGEIFLLSVHVLANLYDNEPVFRAFCRDNIRRHTTKGIEPSMWKKIWGIWTGFLETKGALSADQKAAWEALGTRFNEESQAQLTKLGLPHA</sequence>
<keyword evidence="1" id="KW-0813">Transport</keyword>
<comment type="similarity">
    <text evidence="1">Belongs to the globin family.</text>
</comment>
<feature type="domain" description="Globin" evidence="2">
    <location>
        <begin position="69"/>
        <end position="215"/>
    </location>
</feature>
<evidence type="ECO:0000259" key="2">
    <source>
        <dbReference type="PROSITE" id="PS01033"/>
    </source>
</evidence>
<dbReference type="InterPro" id="IPR012292">
    <property type="entry name" value="Globin/Proto"/>
</dbReference>
<evidence type="ECO:0000313" key="4">
    <source>
        <dbReference type="Proteomes" id="UP001303046"/>
    </source>
</evidence>
<keyword evidence="4" id="KW-1185">Reference proteome</keyword>
<accession>A0ABR1E8F4</accession>
<evidence type="ECO:0000313" key="3">
    <source>
        <dbReference type="EMBL" id="KAK6758975.1"/>
    </source>
</evidence>
<dbReference type="InterPro" id="IPR009050">
    <property type="entry name" value="Globin-like_sf"/>
</dbReference>
<organism evidence="3 4">
    <name type="scientific">Necator americanus</name>
    <name type="common">Human hookworm</name>
    <dbReference type="NCBI Taxonomy" id="51031"/>
    <lineage>
        <taxon>Eukaryota</taxon>
        <taxon>Metazoa</taxon>
        <taxon>Ecdysozoa</taxon>
        <taxon>Nematoda</taxon>
        <taxon>Chromadorea</taxon>
        <taxon>Rhabditida</taxon>
        <taxon>Rhabditina</taxon>
        <taxon>Rhabditomorpha</taxon>
        <taxon>Strongyloidea</taxon>
        <taxon>Ancylostomatidae</taxon>
        <taxon>Bunostominae</taxon>
        <taxon>Necator</taxon>
    </lineage>
</organism>
<dbReference type="Pfam" id="PF00042">
    <property type="entry name" value="Globin"/>
    <property type="match status" value="1"/>
</dbReference>
<keyword evidence="1" id="KW-0349">Heme</keyword>
<gene>
    <name evidence="3" type="primary">Necator_chrV.g21084</name>
    <name evidence="3" type="ORF">RB195_016291</name>
</gene>
<dbReference type="Gene3D" id="1.10.490.10">
    <property type="entry name" value="Globins"/>
    <property type="match status" value="1"/>
</dbReference>